<dbReference type="Pfam" id="PF13535">
    <property type="entry name" value="ATP-grasp_4"/>
    <property type="match status" value="1"/>
</dbReference>
<evidence type="ECO:0000256" key="5">
    <source>
        <dbReference type="SAM" id="MobiDB-lite"/>
    </source>
</evidence>
<evidence type="ECO:0000313" key="8">
    <source>
        <dbReference type="Proteomes" id="UP001302602"/>
    </source>
</evidence>
<dbReference type="PANTHER" id="PTHR43585">
    <property type="entry name" value="FUMIPYRROLE BIOSYNTHESIS PROTEIN C"/>
    <property type="match status" value="1"/>
</dbReference>
<protein>
    <submittedName>
        <fullName evidence="7">Glutathione synthetase ATP-binding domain-like protein</fullName>
    </submittedName>
</protein>
<dbReference type="PANTHER" id="PTHR43585:SF2">
    <property type="entry name" value="ATP-GRASP ENZYME FSQD"/>
    <property type="match status" value="1"/>
</dbReference>
<dbReference type="GeneID" id="87833925"/>
<organism evidence="7 8">
    <name type="scientific">Parathielavia appendiculata</name>
    <dbReference type="NCBI Taxonomy" id="2587402"/>
    <lineage>
        <taxon>Eukaryota</taxon>
        <taxon>Fungi</taxon>
        <taxon>Dikarya</taxon>
        <taxon>Ascomycota</taxon>
        <taxon>Pezizomycotina</taxon>
        <taxon>Sordariomycetes</taxon>
        <taxon>Sordariomycetidae</taxon>
        <taxon>Sordariales</taxon>
        <taxon>Chaetomiaceae</taxon>
        <taxon>Parathielavia</taxon>
    </lineage>
</organism>
<dbReference type="Pfam" id="PF18130">
    <property type="entry name" value="ATPgrasp_N"/>
    <property type="match status" value="1"/>
</dbReference>
<reference evidence="7" key="2">
    <citation type="submission" date="2023-05" db="EMBL/GenBank/DDBJ databases">
        <authorList>
            <consortium name="Lawrence Berkeley National Laboratory"/>
            <person name="Steindorff A."/>
            <person name="Hensen N."/>
            <person name="Bonometti L."/>
            <person name="Westerberg I."/>
            <person name="Brannstrom I.O."/>
            <person name="Guillou S."/>
            <person name="Cros-Aarteil S."/>
            <person name="Calhoun S."/>
            <person name="Haridas S."/>
            <person name="Kuo A."/>
            <person name="Mondo S."/>
            <person name="Pangilinan J."/>
            <person name="Riley R."/>
            <person name="Labutti K."/>
            <person name="Andreopoulos B."/>
            <person name="Lipzen A."/>
            <person name="Chen C."/>
            <person name="Yanf M."/>
            <person name="Daum C."/>
            <person name="Ng V."/>
            <person name="Clum A."/>
            <person name="Ohm R."/>
            <person name="Martin F."/>
            <person name="Silar P."/>
            <person name="Natvig D."/>
            <person name="Lalanne C."/>
            <person name="Gautier V."/>
            <person name="Ament-Velasquez S.L."/>
            <person name="Kruys A."/>
            <person name="Hutchinson M.I."/>
            <person name="Powell A.J."/>
            <person name="Barry K."/>
            <person name="Miller A.N."/>
            <person name="Grigoriev I.V."/>
            <person name="Debuchy R."/>
            <person name="Gladieux P."/>
            <person name="Thoren M.H."/>
            <person name="Johannesson H."/>
        </authorList>
    </citation>
    <scope>NUCLEOTIDE SEQUENCE</scope>
    <source>
        <strain evidence="7">CBS 731.68</strain>
    </source>
</reference>
<evidence type="ECO:0000259" key="6">
    <source>
        <dbReference type="PROSITE" id="PS50975"/>
    </source>
</evidence>
<name>A0AAN6Z178_9PEZI</name>
<dbReference type="GO" id="GO:0016874">
    <property type="term" value="F:ligase activity"/>
    <property type="evidence" value="ECO:0007669"/>
    <property type="project" value="UniProtKB-KW"/>
</dbReference>
<dbReference type="Gene3D" id="3.30.470.20">
    <property type="entry name" value="ATP-grasp fold, B domain"/>
    <property type="match status" value="1"/>
</dbReference>
<dbReference type="AlphaFoldDB" id="A0AAN6Z178"/>
<dbReference type="Proteomes" id="UP001302602">
    <property type="component" value="Unassembled WGS sequence"/>
</dbReference>
<dbReference type="RefSeq" id="XP_062645023.1">
    <property type="nucleotide sequence ID" value="XM_062797158.1"/>
</dbReference>
<keyword evidence="3 4" id="KW-0067">ATP-binding</keyword>
<feature type="domain" description="ATP-grasp" evidence="6">
    <location>
        <begin position="361"/>
        <end position="597"/>
    </location>
</feature>
<dbReference type="GO" id="GO:0046872">
    <property type="term" value="F:metal ion binding"/>
    <property type="evidence" value="ECO:0007669"/>
    <property type="project" value="InterPro"/>
</dbReference>
<dbReference type="PROSITE" id="PS50975">
    <property type="entry name" value="ATP_GRASP"/>
    <property type="match status" value="1"/>
</dbReference>
<dbReference type="InterPro" id="IPR041472">
    <property type="entry name" value="BL00235/CARNS1_N"/>
</dbReference>
<keyword evidence="1" id="KW-0436">Ligase</keyword>
<dbReference type="InterPro" id="IPR011761">
    <property type="entry name" value="ATP-grasp"/>
</dbReference>
<proteinExistence type="predicted"/>
<dbReference type="Gene3D" id="3.30.1490.20">
    <property type="entry name" value="ATP-grasp fold, A domain"/>
    <property type="match status" value="1"/>
</dbReference>
<dbReference type="GO" id="GO:0005524">
    <property type="term" value="F:ATP binding"/>
    <property type="evidence" value="ECO:0007669"/>
    <property type="project" value="UniProtKB-UniRule"/>
</dbReference>
<dbReference type="SUPFAM" id="SSF56059">
    <property type="entry name" value="Glutathione synthetase ATP-binding domain-like"/>
    <property type="match status" value="1"/>
</dbReference>
<keyword evidence="8" id="KW-1185">Reference proteome</keyword>
<evidence type="ECO:0000256" key="2">
    <source>
        <dbReference type="ARBA" id="ARBA00022741"/>
    </source>
</evidence>
<reference evidence="7" key="1">
    <citation type="journal article" date="2023" name="Mol. Phylogenet. Evol.">
        <title>Genome-scale phylogeny and comparative genomics of the fungal order Sordariales.</title>
        <authorList>
            <person name="Hensen N."/>
            <person name="Bonometti L."/>
            <person name="Westerberg I."/>
            <person name="Brannstrom I.O."/>
            <person name="Guillou S."/>
            <person name="Cros-Aarteil S."/>
            <person name="Calhoun S."/>
            <person name="Haridas S."/>
            <person name="Kuo A."/>
            <person name="Mondo S."/>
            <person name="Pangilinan J."/>
            <person name="Riley R."/>
            <person name="LaButti K."/>
            <person name="Andreopoulos B."/>
            <person name="Lipzen A."/>
            <person name="Chen C."/>
            <person name="Yan M."/>
            <person name="Daum C."/>
            <person name="Ng V."/>
            <person name="Clum A."/>
            <person name="Steindorff A."/>
            <person name="Ohm R.A."/>
            <person name="Martin F."/>
            <person name="Silar P."/>
            <person name="Natvig D.O."/>
            <person name="Lalanne C."/>
            <person name="Gautier V."/>
            <person name="Ament-Velasquez S.L."/>
            <person name="Kruys A."/>
            <person name="Hutchinson M.I."/>
            <person name="Powell A.J."/>
            <person name="Barry K."/>
            <person name="Miller A.N."/>
            <person name="Grigoriev I.V."/>
            <person name="Debuchy R."/>
            <person name="Gladieux P."/>
            <person name="Hiltunen Thoren M."/>
            <person name="Johannesson H."/>
        </authorList>
    </citation>
    <scope>NUCLEOTIDE SEQUENCE</scope>
    <source>
        <strain evidence="7">CBS 731.68</strain>
    </source>
</reference>
<dbReference type="EMBL" id="MU853234">
    <property type="protein sequence ID" value="KAK4121252.1"/>
    <property type="molecule type" value="Genomic_DNA"/>
</dbReference>
<dbReference type="Gene3D" id="3.40.50.20">
    <property type="match status" value="1"/>
</dbReference>
<evidence type="ECO:0000256" key="4">
    <source>
        <dbReference type="PROSITE-ProRule" id="PRU00409"/>
    </source>
</evidence>
<evidence type="ECO:0000313" key="7">
    <source>
        <dbReference type="EMBL" id="KAK4121252.1"/>
    </source>
</evidence>
<evidence type="ECO:0000256" key="1">
    <source>
        <dbReference type="ARBA" id="ARBA00022598"/>
    </source>
</evidence>
<keyword evidence="2 4" id="KW-0547">Nucleotide-binding</keyword>
<comment type="caution">
    <text evidence="7">The sequence shown here is derived from an EMBL/GenBank/DDBJ whole genome shotgun (WGS) entry which is preliminary data.</text>
</comment>
<accession>A0AAN6Z178</accession>
<dbReference type="InterPro" id="IPR052032">
    <property type="entry name" value="ATP-dep_AA_Ligase"/>
</dbReference>
<dbReference type="InterPro" id="IPR013815">
    <property type="entry name" value="ATP_grasp_subdomain_1"/>
</dbReference>
<feature type="region of interest" description="Disordered" evidence="5">
    <location>
        <begin position="1"/>
        <end position="44"/>
    </location>
</feature>
<gene>
    <name evidence="7" type="ORF">N657DRAFT_692335</name>
</gene>
<sequence>MAVGVLPGQFDGQQPKLFLDSDTDSNSPTLNTPPSPLESVNRPSSSRRPFFWEVVPLCDLYSVAHFILLPSSLRLSYSPVSSRNGVSETNAVKGVNGVNGHQPHPETSRFIEALTNLGLGQSNWATAGVSVFTAILPSTDGYASRSDFLRLRLQDFPFPISKIQECLHVRQKYTACRLSPFAHSEAYLASLIEQAAGLIQWVDLESSVSILDLQQYLLGLTHELRDRLNNAPWLTSQPVARKRVALIRGRPNLTAGGPVYRAARALGLELIIIDDEGHWLQPDTDDNRMHREAFLATDMTEDAGVVDRIVASIVRYPLPIHGVFTLSDNFFVATARVAEALGLPTNPVSAFQTSVDKHRSRLLQDATGHSVARVSSVEELNALLSSPEAAFTPVYPLIVKPTKGWSSECVSKVSSPGDLAAAVAKATARHGSAAVIEPFFDGPEIDANFVLVDGEVLFFEIADEPPCQADGKDAGVEATFSPEALTLPSALPGKEQETVRETLRVLLVKAGFRTGVFHVEARVVGSEMEYRDVGKGVVDLVVRGSLGSCREDGAAMVSKAECKLVEINARPPGYRVSVPSRHTYGIDFFAAHMLAAVGDHDRLRLVARSFDHAAESRTRGAQYWSRLVYVPAPKEGVVRWPSGLSPCEELKTRRPDLKERIVVAVDYCAPGDRIGLYTDGARTYVAHLLVYSRVSRRDAIEVGDEVLQAIRIEVEGE</sequence>
<evidence type="ECO:0000256" key="3">
    <source>
        <dbReference type="ARBA" id="ARBA00022840"/>
    </source>
</evidence>